<dbReference type="InterPro" id="IPR001789">
    <property type="entry name" value="Sig_transdc_resp-reg_receiver"/>
</dbReference>
<evidence type="ECO:0000256" key="4">
    <source>
        <dbReference type="ARBA" id="ARBA00023015"/>
    </source>
</evidence>
<evidence type="ECO:0000256" key="1">
    <source>
        <dbReference type="ARBA" id="ARBA00022741"/>
    </source>
</evidence>
<dbReference type="Pfam" id="PF00072">
    <property type="entry name" value="Response_reg"/>
    <property type="match status" value="1"/>
</dbReference>
<dbReference type="InterPro" id="IPR009057">
    <property type="entry name" value="Homeodomain-like_sf"/>
</dbReference>
<dbReference type="RefSeq" id="WP_223020565.1">
    <property type="nucleotide sequence ID" value="NZ_CP078143.1"/>
</dbReference>
<keyword evidence="2" id="KW-0067">ATP-binding</keyword>
<dbReference type="InterPro" id="IPR025943">
    <property type="entry name" value="Sigma_54_int_dom_ATP-bd_2"/>
</dbReference>
<dbReference type="InterPro" id="IPR058031">
    <property type="entry name" value="AAA_lid_NorR"/>
</dbReference>
<protein>
    <submittedName>
        <fullName evidence="11">Sigma-54-dependent transcriptional regulator</fullName>
    </submittedName>
</protein>
<dbReference type="Pfam" id="PF00158">
    <property type="entry name" value="Sigma54_activat"/>
    <property type="match status" value="1"/>
</dbReference>
<dbReference type="Gene3D" id="3.40.50.300">
    <property type="entry name" value="P-loop containing nucleotide triphosphate hydrolases"/>
    <property type="match status" value="1"/>
</dbReference>
<dbReference type="PROSITE" id="PS00688">
    <property type="entry name" value="SIGMA54_INTERACT_3"/>
    <property type="match status" value="1"/>
</dbReference>
<gene>
    <name evidence="11" type="ORF">ACFPOD_00380</name>
</gene>
<sequence length="466" mass="51484">MASGQAARAPRNMAADPEFGPWLAQASILVIDDEPGMRNFLARTLGPRCMRLDEAADTEEASRKLDANHYDVVILDNIMPGKNGVDWLAEQRAIGFFSNAILMTAYADLETAIRALRAGAVDFILKPFRSNQLLNAVARCLDQMRLQRENYVLRYELKSTSDHVLLRDKLIGGSRAIRDVRDTIARVAPLPTSVLLTGQSGTGKEVAARSLHSLSERTDKPFVPVNCAAIPPDMIETELFGHLKGAFTGAEAAREGLFMHAQGGTLFLDEIGELPPATQSKLLRVLEDRRIRPVGSEREIPVDLRFVFATNAELEKLVEAGQFRADLFFRINVMQIHLPPLRDRGEDVQELADLFMAKLSQQLGMPKVPIGAEARAALAAYGWPGNVRELRNLIERTLILGRFPHDFGGGIRAMPESVEGGESLADIERRHILAVLNRLGGDREAAARQLGISRKTIDRKCASWNV</sequence>
<evidence type="ECO:0000256" key="5">
    <source>
        <dbReference type="ARBA" id="ARBA00023125"/>
    </source>
</evidence>
<evidence type="ECO:0000313" key="12">
    <source>
        <dbReference type="Proteomes" id="UP001596107"/>
    </source>
</evidence>
<comment type="caution">
    <text evidence="11">The sequence shown here is derived from an EMBL/GenBank/DDBJ whole genome shotgun (WGS) entry which is preliminary data.</text>
</comment>
<evidence type="ECO:0000259" key="9">
    <source>
        <dbReference type="PROSITE" id="PS50045"/>
    </source>
</evidence>
<organism evidence="11 12">
    <name type="scientific">Nitratireductor kimnyeongensis</name>
    <dbReference type="NCBI Taxonomy" id="430679"/>
    <lineage>
        <taxon>Bacteria</taxon>
        <taxon>Pseudomonadati</taxon>
        <taxon>Pseudomonadota</taxon>
        <taxon>Alphaproteobacteria</taxon>
        <taxon>Hyphomicrobiales</taxon>
        <taxon>Phyllobacteriaceae</taxon>
        <taxon>Nitratireductor</taxon>
    </lineage>
</organism>
<dbReference type="SUPFAM" id="SSF52540">
    <property type="entry name" value="P-loop containing nucleoside triphosphate hydrolases"/>
    <property type="match status" value="1"/>
</dbReference>
<dbReference type="PROSITE" id="PS50045">
    <property type="entry name" value="SIGMA54_INTERACT_4"/>
    <property type="match status" value="1"/>
</dbReference>
<feature type="modified residue" description="4-aspartylphosphate" evidence="8">
    <location>
        <position position="76"/>
    </location>
</feature>
<dbReference type="InterPro" id="IPR003593">
    <property type="entry name" value="AAA+_ATPase"/>
</dbReference>
<dbReference type="PROSITE" id="PS50110">
    <property type="entry name" value="RESPONSE_REGULATORY"/>
    <property type="match status" value="1"/>
</dbReference>
<dbReference type="PANTHER" id="PTHR32071:SF91">
    <property type="entry name" value="TUNGSTATE-RESPONSIVE TWO COMPONENT SIGMA54-DEPENDENT SIGNAL TRANSDUCTION SYSTEM RESPONSE REGULATOR FIS FAMILY"/>
    <property type="match status" value="1"/>
</dbReference>
<evidence type="ECO:0000256" key="7">
    <source>
        <dbReference type="ARBA" id="ARBA00023163"/>
    </source>
</evidence>
<dbReference type="Pfam" id="PF02954">
    <property type="entry name" value="HTH_8"/>
    <property type="match status" value="1"/>
</dbReference>
<keyword evidence="5" id="KW-0238">DNA-binding</keyword>
<evidence type="ECO:0000256" key="6">
    <source>
        <dbReference type="ARBA" id="ARBA00023159"/>
    </source>
</evidence>
<dbReference type="SUPFAM" id="SSF46689">
    <property type="entry name" value="Homeodomain-like"/>
    <property type="match status" value="1"/>
</dbReference>
<evidence type="ECO:0000256" key="2">
    <source>
        <dbReference type="ARBA" id="ARBA00022840"/>
    </source>
</evidence>
<keyword evidence="12" id="KW-1185">Reference proteome</keyword>
<keyword evidence="8" id="KW-0597">Phosphoprotein</keyword>
<evidence type="ECO:0000259" key="10">
    <source>
        <dbReference type="PROSITE" id="PS50110"/>
    </source>
</evidence>
<dbReference type="EMBL" id="JBHSNB010000001">
    <property type="protein sequence ID" value="MFC5583553.1"/>
    <property type="molecule type" value="Genomic_DNA"/>
</dbReference>
<dbReference type="SMART" id="SM00448">
    <property type="entry name" value="REC"/>
    <property type="match status" value="1"/>
</dbReference>
<dbReference type="SUPFAM" id="SSF52172">
    <property type="entry name" value="CheY-like"/>
    <property type="match status" value="1"/>
</dbReference>
<reference evidence="12" key="1">
    <citation type="journal article" date="2019" name="Int. J. Syst. Evol. Microbiol.">
        <title>The Global Catalogue of Microorganisms (GCM) 10K type strain sequencing project: providing services to taxonomists for standard genome sequencing and annotation.</title>
        <authorList>
            <consortium name="The Broad Institute Genomics Platform"/>
            <consortium name="The Broad Institute Genome Sequencing Center for Infectious Disease"/>
            <person name="Wu L."/>
            <person name="Ma J."/>
        </authorList>
    </citation>
    <scope>NUCLEOTIDE SEQUENCE [LARGE SCALE GENOMIC DNA]</scope>
    <source>
        <strain evidence="12">JCM 3366</strain>
    </source>
</reference>
<evidence type="ECO:0000313" key="11">
    <source>
        <dbReference type="EMBL" id="MFC5583553.1"/>
    </source>
</evidence>
<dbReference type="Proteomes" id="UP001596107">
    <property type="component" value="Unassembled WGS sequence"/>
</dbReference>
<dbReference type="InterPro" id="IPR027417">
    <property type="entry name" value="P-loop_NTPase"/>
</dbReference>
<feature type="domain" description="Response regulatory" evidence="10">
    <location>
        <begin position="27"/>
        <end position="141"/>
    </location>
</feature>
<dbReference type="Gene3D" id="3.40.50.2300">
    <property type="match status" value="1"/>
</dbReference>
<evidence type="ECO:0000256" key="8">
    <source>
        <dbReference type="PROSITE-ProRule" id="PRU00169"/>
    </source>
</evidence>
<dbReference type="PROSITE" id="PS00676">
    <property type="entry name" value="SIGMA54_INTERACT_2"/>
    <property type="match status" value="1"/>
</dbReference>
<keyword evidence="7" id="KW-0804">Transcription</keyword>
<evidence type="ECO:0000256" key="3">
    <source>
        <dbReference type="ARBA" id="ARBA00023012"/>
    </source>
</evidence>
<dbReference type="InterPro" id="IPR025944">
    <property type="entry name" value="Sigma_54_int_dom_CS"/>
</dbReference>
<dbReference type="InterPro" id="IPR002197">
    <property type="entry name" value="HTH_Fis"/>
</dbReference>
<dbReference type="SMART" id="SM00382">
    <property type="entry name" value="AAA"/>
    <property type="match status" value="1"/>
</dbReference>
<dbReference type="InterPro" id="IPR002078">
    <property type="entry name" value="Sigma_54_int"/>
</dbReference>
<keyword evidence="1" id="KW-0547">Nucleotide-binding</keyword>
<dbReference type="InterPro" id="IPR011006">
    <property type="entry name" value="CheY-like_superfamily"/>
</dbReference>
<dbReference type="Pfam" id="PF25601">
    <property type="entry name" value="AAA_lid_14"/>
    <property type="match status" value="1"/>
</dbReference>
<dbReference type="Gene3D" id="1.10.8.60">
    <property type="match status" value="1"/>
</dbReference>
<keyword evidence="4" id="KW-0805">Transcription regulation</keyword>
<name>A0ABW0T3K7_9HYPH</name>
<dbReference type="CDD" id="cd00009">
    <property type="entry name" value="AAA"/>
    <property type="match status" value="1"/>
</dbReference>
<dbReference type="PANTHER" id="PTHR32071">
    <property type="entry name" value="TRANSCRIPTIONAL REGULATORY PROTEIN"/>
    <property type="match status" value="1"/>
</dbReference>
<keyword evidence="3" id="KW-0902">Two-component regulatory system</keyword>
<accession>A0ABW0T3K7</accession>
<keyword evidence="6" id="KW-0010">Activator</keyword>
<feature type="domain" description="Sigma-54 factor interaction" evidence="9">
    <location>
        <begin position="170"/>
        <end position="399"/>
    </location>
</feature>
<proteinExistence type="predicted"/>
<dbReference type="Gene3D" id="1.10.10.60">
    <property type="entry name" value="Homeodomain-like"/>
    <property type="match status" value="1"/>
</dbReference>